<reference evidence="1 2" key="1">
    <citation type="submission" date="2019-05" db="EMBL/GenBank/DDBJ databases">
        <title>Another draft genome of Portunus trituberculatus and its Hox gene families provides insights of decapod evolution.</title>
        <authorList>
            <person name="Jeong J.-H."/>
            <person name="Song I."/>
            <person name="Kim S."/>
            <person name="Choi T."/>
            <person name="Kim D."/>
            <person name="Ryu S."/>
            <person name="Kim W."/>
        </authorList>
    </citation>
    <scope>NUCLEOTIDE SEQUENCE [LARGE SCALE GENOMIC DNA]</scope>
    <source>
        <tissue evidence="1">Muscle</tissue>
    </source>
</reference>
<name>A0A5B7E244_PORTR</name>
<dbReference type="Proteomes" id="UP000324222">
    <property type="component" value="Unassembled WGS sequence"/>
</dbReference>
<dbReference type="EMBL" id="VSRR010001810">
    <property type="protein sequence ID" value="MPC27828.1"/>
    <property type="molecule type" value="Genomic_DNA"/>
</dbReference>
<comment type="caution">
    <text evidence="1">The sequence shown here is derived from an EMBL/GenBank/DDBJ whole genome shotgun (WGS) entry which is preliminary data.</text>
</comment>
<organism evidence="1 2">
    <name type="scientific">Portunus trituberculatus</name>
    <name type="common">Swimming crab</name>
    <name type="synonym">Neptunus trituberculatus</name>
    <dbReference type="NCBI Taxonomy" id="210409"/>
    <lineage>
        <taxon>Eukaryota</taxon>
        <taxon>Metazoa</taxon>
        <taxon>Ecdysozoa</taxon>
        <taxon>Arthropoda</taxon>
        <taxon>Crustacea</taxon>
        <taxon>Multicrustacea</taxon>
        <taxon>Malacostraca</taxon>
        <taxon>Eumalacostraca</taxon>
        <taxon>Eucarida</taxon>
        <taxon>Decapoda</taxon>
        <taxon>Pleocyemata</taxon>
        <taxon>Brachyura</taxon>
        <taxon>Eubrachyura</taxon>
        <taxon>Portunoidea</taxon>
        <taxon>Portunidae</taxon>
        <taxon>Portuninae</taxon>
        <taxon>Portunus</taxon>
    </lineage>
</organism>
<accession>A0A5B7E244</accession>
<evidence type="ECO:0000313" key="1">
    <source>
        <dbReference type="EMBL" id="MPC27828.1"/>
    </source>
</evidence>
<sequence length="124" mass="13630">MITGSSVSQLPWSAHPPATSCLHDKSHLQPPTAGGGGILDKVAEITPSGIHHHMTLLTLHEEGICEADWHFPHECRHWLTLLQGVNCDPSICLHCHIWPMKVSQCCHRCQVACISKVASMVEDL</sequence>
<proteinExistence type="predicted"/>
<keyword evidence="2" id="KW-1185">Reference proteome</keyword>
<evidence type="ECO:0000313" key="2">
    <source>
        <dbReference type="Proteomes" id="UP000324222"/>
    </source>
</evidence>
<protein>
    <submittedName>
        <fullName evidence="1">Uncharacterized protein</fullName>
    </submittedName>
</protein>
<gene>
    <name evidence="1" type="ORF">E2C01_021012</name>
</gene>
<dbReference type="AlphaFoldDB" id="A0A5B7E244"/>